<dbReference type="NCBIfam" id="TIGR00040">
    <property type="entry name" value="yfcE"/>
    <property type="match status" value="1"/>
</dbReference>
<reference evidence="4 5" key="1">
    <citation type="submission" date="2017-12" db="EMBL/GenBank/DDBJ databases">
        <title>The draft genome sequence of Brumimicrobium saltpan LHR20.</title>
        <authorList>
            <person name="Do Z.-J."/>
            <person name="Luo H.-R."/>
        </authorList>
    </citation>
    <scope>NUCLEOTIDE SEQUENCE [LARGE SCALE GENOMIC DNA]</scope>
    <source>
        <strain evidence="4 5">LHR20</strain>
    </source>
</reference>
<dbReference type="EMBL" id="PJNI01000007">
    <property type="protein sequence ID" value="PKR81000.1"/>
    <property type="molecule type" value="Genomic_DNA"/>
</dbReference>
<dbReference type="Pfam" id="PF12850">
    <property type="entry name" value="Metallophos_2"/>
    <property type="match status" value="1"/>
</dbReference>
<evidence type="ECO:0000259" key="3">
    <source>
        <dbReference type="Pfam" id="PF12850"/>
    </source>
</evidence>
<comment type="cofactor">
    <cofactor evidence="2">
        <name>a divalent metal cation</name>
        <dbReference type="ChEBI" id="CHEBI:60240"/>
    </cofactor>
</comment>
<evidence type="ECO:0000256" key="2">
    <source>
        <dbReference type="RuleBase" id="RU362039"/>
    </source>
</evidence>
<dbReference type="SUPFAM" id="SSF56300">
    <property type="entry name" value="Metallo-dependent phosphatases"/>
    <property type="match status" value="1"/>
</dbReference>
<dbReference type="AlphaFoldDB" id="A0A2I0R3M1"/>
<comment type="caution">
    <text evidence="4">The sequence shown here is derived from an EMBL/GenBank/DDBJ whole genome shotgun (WGS) entry which is preliminary data.</text>
</comment>
<dbReference type="InterPro" id="IPR000979">
    <property type="entry name" value="Phosphodiesterase_MJ0936/Vps29"/>
</dbReference>
<protein>
    <recommendedName>
        <fullName evidence="2">Phosphoesterase</fullName>
        <ecNumber evidence="2">3.1.4.-</ecNumber>
    </recommendedName>
</protein>
<evidence type="ECO:0000313" key="5">
    <source>
        <dbReference type="Proteomes" id="UP000236654"/>
    </source>
</evidence>
<dbReference type="OrthoDB" id="9785951at2"/>
<accession>A0A2I0R3M1</accession>
<dbReference type="InterPro" id="IPR024654">
    <property type="entry name" value="Calcineurin-like_PHP_lpxH"/>
</dbReference>
<dbReference type="GO" id="GO:0046872">
    <property type="term" value="F:metal ion binding"/>
    <property type="evidence" value="ECO:0007669"/>
    <property type="project" value="UniProtKB-KW"/>
</dbReference>
<sequence length="168" mass="19010">MKIGLLSDTHSFLDERVFTYFKDVDEIWHAGDVGDITILEKLSAFKPLVGVYGNIDGTNIRRELPEFQRFERNGVEVLMTHIAGKPGKYSKPLLQEINKNGAPQLFICGHSHILLVKFDPKHQMLWLNPGACGNHGFHTVKTLLRFDLLSGEIKNLEVIEMGVRGKNK</sequence>
<keyword evidence="2" id="KW-0479">Metal-binding</keyword>
<dbReference type="Proteomes" id="UP000236654">
    <property type="component" value="Unassembled WGS sequence"/>
</dbReference>
<comment type="similarity">
    <text evidence="1 2">Belongs to the metallophosphoesterase superfamily. YfcE family.</text>
</comment>
<organism evidence="4 5">
    <name type="scientific">Brumimicrobium salinarum</name>
    <dbReference type="NCBI Taxonomy" id="2058658"/>
    <lineage>
        <taxon>Bacteria</taxon>
        <taxon>Pseudomonadati</taxon>
        <taxon>Bacteroidota</taxon>
        <taxon>Flavobacteriia</taxon>
        <taxon>Flavobacteriales</taxon>
        <taxon>Crocinitomicaceae</taxon>
        <taxon>Brumimicrobium</taxon>
    </lineage>
</organism>
<proteinExistence type="inferred from homology"/>
<dbReference type="GO" id="GO:0016787">
    <property type="term" value="F:hydrolase activity"/>
    <property type="evidence" value="ECO:0007669"/>
    <property type="project" value="UniProtKB-UniRule"/>
</dbReference>
<evidence type="ECO:0000256" key="1">
    <source>
        <dbReference type="ARBA" id="ARBA00008950"/>
    </source>
</evidence>
<evidence type="ECO:0000313" key="4">
    <source>
        <dbReference type="EMBL" id="PKR81000.1"/>
    </source>
</evidence>
<dbReference type="RefSeq" id="WP_101334382.1">
    <property type="nucleotide sequence ID" value="NZ_PJNI01000007.1"/>
</dbReference>
<name>A0A2I0R3M1_9FLAO</name>
<keyword evidence="5" id="KW-1185">Reference proteome</keyword>
<dbReference type="InterPro" id="IPR029052">
    <property type="entry name" value="Metallo-depent_PP-like"/>
</dbReference>
<feature type="domain" description="Calcineurin-like phosphoesterase" evidence="3">
    <location>
        <begin position="1"/>
        <end position="148"/>
    </location>
</feature>
<dbReference type="EC" id="3.1.4.-" evidence="2"/>
<gene>
    <name evidence="4" type="ORF">CW751_07485</name>
</gene>
<dbReference type="Gene3D" id="3.60.21.10">
    <property type="match status" value="1"/>
</dbReference>